<reference evidence="9" key="1">
    <citation type="submission" date="2022-07" db="EMBL/GenBank/DDBJ databases">
        <title>Phylogenomic reconstructions and comparative analyses of Kickxellomycotina fungi.</title>
        <authorList>
            <person name="Reynolds N.K."/>
            <person name="Stajich J.E."/>
            <person name="Barry K."/>
            <person name="Grigoriev I.V."/>
            <person name="Crous P."/>
            <person name="Smith M.E."/>
        </authorList>
    </citation>
    <scope>NUCLEOTIDE SEQUENCE</scope>
    <source>
        <strain evidence="9">NBRC 100468</strain>
    </source>
</reference>
<evidence type="ECO:0000313" key="10">
    <source>
        <dbReference type="Proteomes" id="UP001150538"/>
    </source>
</evidence>
<organism evidence="9 10">
    <name type="scientific">Mycoemilia scoparia</name>
    <dbReference type="NCBI Taxonomy" id="417184"/>
    <lineage>
        <taxon>Eukaryota</taxon>
        <taxon>Fungi</taxon>
        <taxon>Fungi incertae sedis</taxon>
        <taxon>Zoopagomycota</taxon>
        <taxon>Kickxellomycotina</taxon>
        <taxon>Kickxellomycetes</taxon>
        <taxon>Kickxellales</taxon>
        <taxon>Kickxellaceae</taxon>
        <taxon>Mycoemilia</taxon>
    </lineage>
</organism>
<dbReference type="InterPro" id="IPR000719">
    <property type="entry name" value="Prot_kinase_dom"/>
</dbReference>
<comment type="caution">
    <text evidence="9">The sequence shown here is derived from an EMBL/GenBank/DDBJ whole genome shotgun (WGS) entry which is preliminary data.</text>
</comment>
<dbReference type="PROSITE" id="PS00107">
    <property type="entry name" value="PROTEIN_KINASE_ATP"/>
    <property type="match status" value="1"/>
</dbReference>
<dbReference type="Gene3D" id="1.10.510.10">
    <property type="entry name" value="Transferase(Phosphotransferase) domain 1"/>
    <property type="match status" value="1"/>
</dbReference>
<dbReference type="EC" id="2.7.11.1" evidence="9"/>
<feature type="region of interest" description="Disordered" evidence="7">
    <location>
        <begin position="1"/>
        <end position="69"/>
    </location>
</feature>
<dbReference type="OrthoDB" id="5337378at2759"/>
<dbReference type="PROSITE" id="PS50011">
    <property type="entry name" value="PROTEIN_KINASE_DOM"/>
    <property type="match status" value="1"/>
</dbReference>
<dbReference type="AlphaFoldDB" id="A0A9W8DW41"/>
<feature type="binding site" evidence="6">
    <location>
        <position position="468"/>
    </location>
    <ligand>
        <name>ATP</name>
        <dbReference type="ChEBI" id="CHEBI:30616"/>
    </ligand>
</feature>
<dbReference type="Pfam" id="PF00069">
    <property type="entry name" value="Pkinase"/>
    <property type="match status" value="1"/>
</dbReference>
<dbReference type="GO" id="GO:0004674">
    <property type="term" value="F:protein serine/threonine kinase activity"/>
    <property type="evidence" value="ECO:0007669"/>
    <property type="project" value="UniProtKB-EC"/>
</dbReference>
<feature type="region of interest" description="Disordered" evidence="7">
    <location>
        <begin position="298"/>
        <end position="347"/>
    </location>
</feature>
<keyword evidence="1 9" id="KW-0808">Transferase</keyword>
<feature type="region of interest" description="Disordered" evidence="7">
    <location>
        <begin position="198"/>
        <end position="283"/>
    </location>
</feature>
<keyword evidence="10" id="KW-1185">Reference proteome</keyword>
<protein>
    <submittedName>
        <fullName evidence="9">Mitosis inhibitor protein kinase swe1</fullName>
        <ecNumber evidence="9">2.7.11.1</ecNumber>
    </submittedName>
</protein>
<evidence type="ECO:0000256" key="5">
    <source>
        <dbReference type="ARBA" id="ARBA00037982"/>
    </source>
</evidence>
<keyword evidence="2 6" id="KW-0547">Nucleotide-binding</keyword>
<dbReference type="GO" id="GO:0005524">
    <property type="term" value="F:ATP binding"/>
    <property type="evidence" value="ECO:0007669"/>
    <property type="project" value="UniProtKB-UniRule"/>
</dbReference>
<sequence>MVNTPHRTSNKCSLRKGGAPMFSTPTTTTTSRLRRRTLPTSLQTLTPSNRSKTNQTTGQETAFGRESVSTVRKPGTLSMMQQLSFPPSSVKVSANLFTPPATKLVRPDPSAFASTGLISKKNKPLRPPASATFSIPDTPCKKTPLFATTASEGAVSLPHSFQQNGAFNFSDPFRLGKHRSPSLESLKITKKVHVGPETDLLSTPLSSVRQRGRNNTLVEEYPETTGGLELPDFKSKLYSQPPPGFRLPGHNEDDSPISYTKRGSFAPPPAFPLGKLQGLDSTAKRPDDIFESSIEESLRTGINAPKPSADGTVDNDDAQSETGSSFSSSSTLHHRNDNTGRRDEDDTFMFCDNYSHEEADSMQMATSPVLSESPKILPTERPQMPQIINGYATNYPHFLRPEYFSKGLSDSHGSSYFSPPEQASIEGLGYLDHLEQQFDIVERIGAGSFSFVYHARDMETGNVFAVKKTKAPFEGRKDRLAKLEEVRIMWSLAESPYCVRLVDAWEQYGHLYLQTELCERGTLEEFLDEEANNDSNLEERAWQVLSSIGKGLSHMHSMDIIHLDIKPSNILVGNDGLLKIGDFGHASKLPVKQGKDLEGDREYLAPELLRGSCGKASDVFSLGLVLLEIVANVVLPDNGPEWQRLRQGDFTDANWDSLQISSELRSIITSMLNPDPAQRPTIDAVLSNSSCQVATKTISPTV</sequence>
<comment type="similarity">
    <text evidence="5">Belongs to the protein kinase superfamily. Ser/Thr protein kinase family. GCN2 subfamily.</text>
</comment>
<dbReference type="Gene3D" id="3.30.200.20">
    <property type="entry name" value="Phosphorylase Kinase, domain 1"/>
    <property type="match status" value="1"/>
</dbReference>
<evidence type="ECO:0000256" key="2">
    <source>
        <dbReference type="ARBA" id="ARBA00022741"/>
    </source>
</evidence>
<dbReference type="EMBL" id="JANBPU010000007">
    <property type="protein sequence ID" value="KAJ1921090.1"/>
    <property type="molecule type" value="Genomic_DNA"/>
</dbReference>
<dbReference type="InterPro" id="IPR017441">
    <property type="entry name" value="Protein_kinase_ATP_BS"/>
</dbReference>
<dbReference type="GO" id="GO:0005737">
    <property type="term" value="C:cytoplasm"/>
    <property type="evidence" value="ECO:0007669"/>
    <property type="project" value="TreeGrafter"/>
</dbReference>
<feature type="compositionally biased region" description="Polar residues" evidence="7">
    <location>
        <begin position="49"/>
        <end position="60"/>
    </location>
</feature>
<accession>A0A9W8DW41</accession>
<dbReference type="InterPro" id="IPR008271">
    <property type="entry name" value="Ser/Thr_kinase_AS"/>
</dbReference>
<evidence type="ECO:0000256" key="1">
    <source>
        <dbReference type="ARBA" id="ARBA00022679"/>
    </source>
</evidence>
<feature type="compositionally biased region" description="Polar residues" evidence="7">
    <location>
        <begin position="1"/>
        <end position="12"/>
    </location>
</feature>
<dbReference type="Proteomes" id="UP001150538">
    <property type="component" value="Unassembled WGS sequence"/>
</dbReference>
<evidence type="ECO:0000256" key="7">
    <source>
        <dbReference type="SAM" id="MobiDB-lite"/>
    </source>
</evidence>
<evidence type="ECO:0000256" key="6">
    <source>
        <dbReference type="PROSITE-ProRule" id="PRU10141"/>
    </source>
</evidence>
<evidence type="ECO:0000259" key="8">
    <source>
        <dbReference type="PROSITE" id="PS50011"/>
    </source>
</evidence>
<dbReference type="GO" id="GO:0005634">
    <property type="term" value="C:nucleus"/>
    <property type="evidence" value="ECO:0007669"/>
    <property type="project" value="TreeGrafter"/>
</dbReference>
<dbReference type="SMART" id="SM00220">
    <property type="entry name" value="S_TKc"/>
    <property type="match status" value="1"/>
</dbReference>
<evidence type="ECO:0000256" key="3">
    <source>
        <dbReference type="ARBA" id="ARBA00022777"/>
    </source>
</evidence>
<evidence type="ECO:0000256" key="4">
    <source>
        <dbReference type="ARBA" id="ARBA00022840"/>
    </source>
</evidence>
<feature type="domain" description="Protein kinase" evidence="8">
    <location>
        <begin position="438"/>
        <end position="702"/>
    </location>
</feature>
<keyword evidence="4 6" id="KW-0067">ATP-binding</keyword>
<evidence type="ECO:0000313" key="9">
    <source>
        <dbReference type="EMBL" id="KAJ1921090.1"/>
    </source>
</evidence>
<dbReference type="SUPFAM" id="SSF56112">
    <property type="entry name" value="Protein kinase-like (PK-like)"/>
    <property type="match status" value="1"/>
</dbReference>
<dbReference type="PROSITE" id="PS00108">
    <property type="entry name" value="PROTEIN_KINASE_ST"/>
    <property type="match status" value="1"/>
</dbReference>
<dbReference type="PANTHER" id="PTHR11042">
    <property type="entry name" value="EUKARYOTIC TRANSLATION INITIATION FACTOR 2-ALPHA KINASE EIF2-ALPHA KINASE -RELATED"/>
    <property type="match status" value="1"/>
</dbReference>
<gene>
    <name evidence="9" type="primary">SWE1</name>
    <name evidence="9" type="ORF">H4219_000949</name>
</gene>
<feature type="compositionally biased region" description="Polar residues" evidence="7">
    <location>
        <begin position="200"/>
        <end position="217"/>
    </location>
</feature>
<dbReference type="InterPro" id="IPR011009">
    <property type="entry name" value="Kinase-like_dom_sf"/>
</dbReference>
<feature type="compositionally biased region" description="Low complexity" evidence="7">
    <location>
        <begin position="38"/>
        <end position="48"/>
    </location>
</feature>
<keyword evidence="3" id="KW-0418">Kinase</keyword>
<dbReference type="InterPro" id="IPR050339">
    <property type="entry name" value="CC_SR_Kinase"/>
</dbReference>
<name>A0A9W8DW41_9FUNG</name>
<proteinExistence type="inferred from homology"/>
<feature type="compositionally biased region" description="Basic and acidic residues" evidence="7">
    <location>
        <begin position="334"/>
        <end position="344"/>
    </location>
</feature>